<feature type="domain" description="UMOD/GP2/OIT3-like D8C" evidence="3">
    <location>
        <begin position="12"/>
        <end position="78"/>
    </location>
</feature>
<dbReference type="PANTHER" id="PTHR36191">
    <property type="entry name" value="ENDO/EXONUCLEASE/PHOSPHATASE DOMAIN-CONTAINING PROTEIN-RELATED"/>
    <property type="match status" value="1"/>
</dbReference>
<dbReference type="EMBL" id="GG666514">
    <property type="protein sequence ID" value="EEN60216.1"/>
    <property type="molecule type" value="Genomic_DNA"/>
</dbReference>
<dbReference type="InterPro" id="IPR057774">
    <property type="entry name" value="D8C_UMOD/GP2/OIT3-like"/>
</dbReference>
<evidence type="ECO:0000259" key="3">
    <source>
        <dbReference type="Pfam" id="PF23283"/>
    </source>
</evidence>
<dbReference type="PANTHER" id="PTHR36191:SF4">
    <property type="entry name" value="VWFD DOMAIN-CONTAINING PROTEIN"/>
    <property type="match status" value="1"/>
</dbReference>
<dbReference type="InParanoid" id="C3YI79"/>
<name>C3YI79_BRAFL</name>
<accession>C3YI79</accession>
<sequence length="88" mass="10213">MIPTQRPPATHRCSTHAPVWMKGKHPTVEQGVVRRKVCAFWEEEECHWSWKINVRACPGGYYVYKLPKPKICYSAYCTTGKSQYIVLV</sequence>
<dbReference type="AlphaFoldDB" id="C3YI79"/>
<evidence type="ECO:0000256" key="2">
    <source>
        <dbReference type="ARBA" id="ARBA00023157"/>
    </source>
</evidence>
<protein>
    <recommendedName>
        <fullName evidence="3">UMOD/GP2/OIT3-like D8C domain-containing protein</fullName>
    </recommendedName>
</protein>
<keyword evidence="2" id="KW-1015">Disulfide bond</keyword>
<evidence type="ECO:0000256" key="1">
    <source>
        <dbReference type="ARBA" id="ARBA00022729"/>
    </source>
</evidence>
<dbReference type="Pfam" id="PF23283">
    <property type="entry name" value="D8C_UMOD"/>
    <property type="match status" value="1"/>
</dbReference>
<evidence type="ECO:0000313" key="4">
    <source>
        <dbReference type="EMBL" id="EEN60216.1"/>
    </source>
</evidence>
<keyword evidence="1" id="KW-0732">Signal</keyword>
<organism>
    <name type="scientific">Branchiostoma floridae</name>
    <name type="common">Florida lancelet</name>
    <name type="synonym">Amphioxus</name>
    <dbReference type="NCBI Taxonomy" id="7739"/>
    <lineage>
        <taxon>Eukaryota</taxon>
        <taxon>Metazoa</taxon>
        <taxon>Chordata</taxon>
        <taxon>Cephalochordata</taxon>
        <taxon>Leptocardii</taxon>
        <taxon>Amphioxiformes</taxon>
        <taxon>Branchiostomatidae</taxon>
        <taxon>Branchiostoma</taxon>
    </lineage>
</organism>
<gene>
    <name evidence="4" type="ORF">BRAFLDRAFT_211279</name>
</gene>
<proteinExistence type="predicted"/>
<reference evidence="4" key="1">
    <citation type="journal article" date="2008" name="Nature">
        <title>The amphioxus genome and the evolution of the chordate karyotype.</title>
        <authorList>
            <consortium name="US DOE Joint Genome Institute (JGI-PGF)"/>
            <person name="Putnam N.H."/>
            <person name="Butts T."/>
            <person name="Ferrier D.E.K."/>
            <person name="Furlong R.F."/>
            <person name="Hellsten U."/>
            <person name="Kawashima T."/>
            <person name="Robinson-Rechavi M."/>
            <person name="Shoguchi E."/>
            <person name="Terry A."/>
            <person name="Yu J.-K."/>
            <person name="Benito-Gutierrez E.L."/>
            <person name="Dubchak I."/>
            <person name="Garcia-Fernandez J."/>
            <person name="Gibson-Brown J.J."/>
            <person name="Grigoriev I.V."/>
            <person name="Horton A.C."/>
            <person name="de Jong P.J."/>
            <person name="Jurka J."/>
            <person name="Kapitonov V.V."/>
            <person name="Kohara Y."/>
            <person name="Kuroki Y."/>
            <person name="Lindquist E."/>
            <person name="Lucas S."/>
            <person name="Osoegawa K."/>
            <person name="Pennacchio L.A."/>
            <person name="Salamov A.A."/>
            <person name="Satou Y."/>
            <person name="Sauka-Spengler T."/>
            <person name="Schmutz J."/>
            <person name="Shin-I T."/>
            <person name="Toyoda A."/>
            <person name="Bronner-Fraser M."/>
            <person name="Fujiyama A."/>
            <person name="Holland L.Z."/>
            <person name="Holland P.W.H."/>
            <person name="Satoh N."/>
            <person name="Rokhsar D.S."/>
        </authorList>
    </citation>
    <scope>NUCLEOTIDE SEQUENCE [LARGE SCALE GENOMIC DNA]</scope>
    <source>
        <strain evidence="4">S238N-H82</strain>
        <tissue evidence="4">Testes</tissue>
    </source>
</reference>